<dbReference type="GeneID" id="93263298"/>
<comment type="subunit">
    <text evidence="4">Part of the Bam complex.</text>
</comment>
<dbReference type="GO" id="GO:0051205">
    <property type="term" value="P:protein insertion into membrane"/>
    <property type="evidence" value="ECO:0007669"/>
    <property type="project" value="UniProtKB-UniRule"/>
</dbReference>
<dbReference type="PANTHER" id="PTHR37482">
    <property type="entry name" value="OUTER MEMBRANE PROTEIN ASSEMBLY FACTOR BAME"/>
    <property type="match status" value="1"/>
</dbReference>
<dbReference type="InterPro" id="IPR026592">
    <property type="entry name" value="BamE"/>
</dbReference>
<dbReference type="KEGG" id="kki:KKKWG1_2014"/>
<evidence type="ECO:0000256" key="1">
    <source>
        <dbReference type="ARBA" id="ARBA00022729"/>
    </source>
</evidence>
<dbReference type="InterPro" id="IPR037873">
    <property type="entry name" value="BamE-like"/>
</dbReference>
<keyword evidence="1 4" id="KW-0732">Signal</keyword>
<feature type="domain" description="Outer membrane protein assembly factor BamE" evidence="5">
    <location>
        <begin position="38"/>
        <end position="103"/>
    </location>
</feature>
<evidence type="ECO:0000313" key="6">
    <source>
        <dbReference type="EMBL" id="SQH25825.1"/>
    </source>
</evidence>
<evidence type="ECO:0000256" key="4">
    <source>
        <dbReference type="HAMAP-Rule" id="MF_00925"/>
    </source>
</evidence>
<evidence type="ECO:0000313" key="7">
    <source>
        <dbReference type="Proteomes" id="UP000248598"/>
    </source>
</evidence>
<dbReference type="Proteomes" id="UP000248598">
    <property type="component" value="Chromosome 1"/>
</dbReference>
<dbReference type="PANTHER" id="PTHR37482:SF1">
    <property type="entry name" value="OUTER MEMBRANE PROTEIN ASSEMBLY FACTOR BAME"/>
    <property type="match status" value="1"/>
</dbReference>
<dbReference type="AlphaFoldDB" id="A0AAX2J703"/>
<dbReference type="Pfam" id="PF04355">
    <property type="entry name" value="BamE"/>
    <property type="match status" value="1"/>
</dbReference>
<dbReference type="HAMAP" id="MF_00925">
    <property type="entry name" value="OM_assembly_BamE"/>
    <property type="match status" value="1"/>
</dbReference>
<evidence type="ECO:0000256" key="2">
    <source>
        <dbReference type="ARBA" id="ARBA00023136"/>
    </source>
</evidence>
<keyword evidence="2 4" id="KW-0472">Membrane</keyword>
<evidence type="ECO:0000256" key="3">
    <source>
        <dbReference type="ARBA" id="ARBA00023237"/>
    </source>
</evidence>
<evidence type="ECO:0000259" key="5">
    <source>
        <dbReference type="Pfam" id="PF04355"/>
    </source>
</evidence>
<proteinExistence type="inferred from homology"/>
<gene>
    <name evidence="6" type="primary">smpA</name>
    <name evidence="4" type="synonym">bamE</name>
    <name evidence="6" type="ORF">NCTC10529_02039</name>
</gene>
<organism evidence="6 7">
    <name type="scientific">Kingella kingae</name>
    <dbReference type="NCBI Taxonomy" id="504"/>
    <lineage>
        <taxon>Bacteria</taxon>
        <taxon>Pseudomonadati</taxon>
        <taxon>Pseudomonadota</taxon>
        <taxon>Betaproteobacteria</taxon>
        <taxon>Neisseriales</taxon>
        <taxon>Neisseriaceae</taxon>
        <taxon>Kingella</taxon>
    </lineage>
</organism>
<sequence>MKPFVLAVAALLGLNACTPTVVEKLPYYKLPVVQGIPLEAEAVLAVKTGMSRQQVAMEIGMPLLRPSFRQDRWDYFYQVTRGGKVKESRTLAVFFDANGLVSRVEGDALDYARQEIANKQQGTAQ</sequence>
<comment type="similarity">
    <text evidence="4">Belongs to the BamE family.</text>
</comment>
<keyword evidence="3 4" id="KW-0998">Cell outer membrane</keyword>
<accession>A0AAX2J703</accession>
<reference evidence="6 7" key="1">
    <citation type="submission" date="2018-06" db="EMBL/GenBank/DDBJ databases">
        <authorList>
            <consortium name="Pathogen Informatics"/>
            <person name="Doyle S."/>
        </authorList>
    </citation>
    <scope>NUCLEOTIDE SEQUENCE [LARGE SCALE GENOMIC DNA]</scope>
    <source>
        <strain evidence="6 7">NCTC10529</strain>
    </source>
</reference>
<name>A0AAX2J703_KINKI</name>
<dbReference type="GO" id="GO:1990063">
    <property type="term" value="C:Bam protein complex"/>
    <property type="evidence" value="ECO:0007669"/>
    <property type="project" value="TreeGrafter"/>
</dbReference>
<comment type="function">
    <text evidence="4">Part of the outer membrane protein assembly complex, which is involved in assembly and insertion of beta-barrel proteins into the outer membrane.</text>
</comment>
<protein>
    <recommendedName>
        <fullName evidence="4">Outer membrane protein assembly factor BamE</fullName>
    </recommendedName>
</protein>
<comment type="subcellular location">
    <subcellularLocation>
        <location evidence="4">Cell outer membrane</location>
    </subcellularLocation>
</comment>
<dbReference type="GO" id="GO:0043165">
    <property type="term" value="P:Gram-negative-bacterium-type cell outer membrane assembly"/>
    <property type="evidence" value="ECO:0007669"/>
    <property type="project" value="UniProtKB-UniRule"/>
</dbReference>
<dbReference type="RefSeq" id="WP_003787585.1">
    <property type="nucleotide sequence ID" value="NZ_CP050136.1"/>
</dbReference>
<dbReference type="EMBL" id="LS483426">
    <property type="protein sequence ID" value="SQH25825.1"/>
    <property type="molecule type" value="Genomic_DNA"/>
</dbReference>
<dbReference type="GO" id="GO:0030674">
    <property type="term" value="F:protein-macromolecule adaptor activity"/>
    <property type="evidence" value="ECO:0007669"/>
    <property type="project" value="TreeGrafter"/>
</dbReference>
<dbReference type="Gene3D" id="3.30.1450.10">
    <property type="match status" value="1"/>
</dbReference>
<dbReference type="InterPro" id="IPR007450">
    <property type="entry name" value="BamE_dom"/>
</dbReference>